<dbReference type="KEGG" id="mdx:BTO20_37650"/>
<keyword evidence="1" id="KW-0614">Plasmid</keyword>
<dbReference type="Proteomes" id="UP000195331">
    <property type="component" value="Plasmid unnamed2"/>
</dbReference>
<protein>
    <submittedName>
        <fullName evidence="1">Uncharacterized protein</fullName>
    </submittedName>
</protein>
<sequence>MSSFIKWSPQVRDLVGDEVLRTLCRTTKDYNCMRCERDGRAARERTHVIVVCPPGMPYFIQFAHGRCAPSQVIRLPQSAMTGEGDPNYSEQVITTQFLWPTSEGFLPGLIIDRPPGLTVVRANGDVDDLWTQLLLRVGWDLLVSLDQPCRHVNTSAVELSDDGGTGRVVFDDPDHSDSRLVLVDRLPALLPEWRQAAADTGCIRILAGTIGTASADHRVTEADVIAAVQQGSVVGALVPVAAR</sequence>
<dbReference type="RefSeq" id="WP_087083591.1">
    <property type="nucleotide sequence ID" value="NZ_CP020811.1"/>
</dbReference>
<evidence type="ECO:0000313" key="2">
    <source>
        <dbReference type="Proteomes" id="UP000195331"/>
    </source>
</evidence>
<evidence type="ECO:0000313" key="1">
    <source>
        <dbReference type="EMBL" id="ART74347.1"/>
    </source>
</evidence>
<keyword evidence="2" id="KW-1185">Reference proteome</keyword>
<reference evidence="1 2" key="1">
    <citation type="submission" date="2017-04" db="EMBL/GenBank/DDBJ databases">
        <title>Whole Genome Sequence of 1,4-Dioxane Degrading Bacterium Mycobacterium dioxanotrophicus PH-06.</title>
        <authorList>
            <person name="He Y."/>
        </authorList>
    </citation>
    <scope>NUCLEOTIDE SEQUENCE [LARGE SCALE GENOMIC DNA]</scope>
    <source>
        <strain evidence="1 2">PH-06</strain>
        <plasmid evidence="1 2">unnamed2</plasmid>
    </source>
</reference>
<dbReference type="AlphaFoldDB" id="A0A1Y0CH64"/>
<gene>
    <name evidence="1" type="ORF">BTO20_37650</name>
</gene>
<accession>A0A1Y0CH64</accession>
<name>A0A1Y0CH64_9MYCO</name>
<organism evidence="1 2">
    <name type="scientific">Mycobacterium dioxanotrophicus</name>
    <dbReference type="NCBI Taxonomy" id="482462"/>
    <lineage>
        <taxon>Bacteria</taxon>
        <taxon>Bacillati</taxon>
        <taxon>Actinomycetota</taxon>
        <taxon>Actinomycetes</taxon>
        <taxon>Mycobacteriales</taxon>
        <taxon>Mycobacteriaceae</taxon>
        <taxon>Mycobacterium</taxon>
    </lineage>
</organism>
<geneLocation type="plasmid" evidence="1 2">
    <name>unnamed2</name>
</geneLocation>
<dbReference type="EMBL" id="CP020811">
    <property type="protein sequence ID" value="ART74347.1"/>
    <property type="molecule type" value="Genomic_DNA"/>
</dbReference>
<dbReference type="OrthoDB" id="4609290at2"/>
<proteinExistence type="predicted"/>